<feature type="compositionally biased region" description="Acidic residues" evidence="1">
    <location>
        <begin position="109"/>
        <end position="127"/>
    </location>
</feature>
<dbReference type="RefSeq" id="WP_111341502.1">
    <property type="nucleotide sequence ID" value="NZ_QHHQ01000001.1"/>
</dbReference>
<feature type="compositionally biased region" description="Low complexity" evidence="1">
    <location>
        <begin position="142"/>
        <end position="151"/>
    </location>
</feature>
<organism evidence="2 3">
    <name type="scientific">Acuticoccus sediminis</name>
    <dbReference type="NCBI Taxonomy" id="2184697"/>
    <lineage>
        <taxon>Bacteria</taxon>
        <taxon>Pseudomonadati</taxon>
        <taxon>Pseudomonadota</taxon>
        <taxon>Alphaproteobacteria</taxon>
        <taxon>Hyphomicrobiales</taxon>
        <taxon>Amorphaceae</taxon>
        <taxon>Acuticoccus</taxon>
    </lineage>
</organism>
<evidence type="ECO:0000313" key="2">
    <source>
        <dbReference type="EMBL" id="RAI03104.1"/>
    </source>
</evidence>
<gene>
    <name evidence="2" type="ORF">DLJ53_00810</name>
</gene>
<accession>A0A8B2NZI2</accession>
<evidence type="ECO:0008006" key="4">
    <source>
        <dbReference type="Google" id="ProtNLM"/>
    </source>
</evidence>
<dbReference type="Gene3D" id="3.30.1150.10">
    <property type="match status" value="1"/>
</dbReference>
<sequence>MRAAFIVSFLLHLVILAAAVITLPSSQGFTPPPVAALPIEIITIDEKTDVTEGKAEETVVAMAPAPETVESETEPQPEEMPGANDQESDHIATNEDAIDSQAISTAPEEAGEPEPQPEESEPVDEVMQEPVPETAPEPDPVEAPTETAAAPEPDPAPAEPEPAPAAEPEPQPEVAATPPPPVPEKVVPRSRPPRPPRRTQTARQETPREDAFNADQISSLLNRTAASGGGSGRAQASAGTASGRANAAQTATFTDVLMSRLRECWIRPAAVGQEEELAIVVQFTLSPNGNIDRIVDVRARGIGPIFDVAAEAARRAVLKCAPYDWLPADQYNLWQELQVTFDPREFQ</sequence>
<feature type="compositionally biased region" description="Pro residues" evidence="1">
    <location>
        <begin position="152"/>
        <end position="183"/>
    </location>
</feature>
<feature type="region of interest" description="Disordered" evidence="1">
    <location>
        <begin position="58"/>
        <end position="247"/>
    </location>
</feature>
<dbReference type="OrthoDB" id="7161229at2"/>
<evidence type="ECO:0000313" key="3">
    <source>
        <dbReference type="Proteomes" id="UP000249590"/>
    </source>
</evidence>
<dbReference type="SUPFAM" id="SSF74653">
    <property type="entry name" value="TolA/TonB C-terminal domain"/>
    <property type="match status" value="1"/>
</dbReference>
<dbReference type="EMBL" id="QHHQ01000001">
    <property type="protein sequence ID" value="RAI03104.1"/>
    <property type="molecule type" value="Genomic_DNA"/>
</dbReference>
<feature type="compositionally biased region" description="Low complexity" evidence="1">
    <location>
        <begin position="233"/>
        <end position="245"/>
    </location>
</feature>
<keyword evidence="3" id="KW-1185">Reference proteome</keyword>
<comment type="caution">
    <text evidence="2">The sequence shown here is derived from an EMBL/GenBank/DDBJ whole genome shotgun (WGS) entry which is preliminary data.</text>
</comment>
<dbReference type="Proteomes" id="UP000249590">
    <property type="component" value="Unassembled WGS sequence"/>
</dbReference>
<proteinExistence type="predicted"/>
<reference evidence="2 3" key="1">
    <citation type="submission" date="2018-05" db="EMBL/GenBank/DDBJ databases">
        <title>Acuticoccus sediminis sp. nov., isolated from deep-sea sediment of Indian Ocean.</title>
        <authorList>
            <person name="Liu X."/>
            <person name="Lai Q."/>
            <person name="Du Y."/>
            <person name="Sun F."/>
            <person name="Zhang X."/>
            <person name="Wang S."/>
            <person name="Shao Z."/>
        </authorList>
    </citation>
    <scope>NUCLEOTIDE SEQUENCE [LARGE SCALE GENOMIC DNA]</scope>
    <source>
        <strain evidence="2 3">PTG4-2</strain>
    </source>
</reference>
<evidence type="ECO:0000256" key="1">
    <source>
        <dbReference type="SAM" id="MobiDB-lite"/>
    </source>
</evidence>
<protein>
    <recommendedName>
        <fullName evidence="4">Cell division and transport-associated protein TolA</fullName>
    </recommendedName>
</protein>
<name>A0A8B2NZI2_9HYPH</name>
<dbReference type="AlphaFoldDB" id="A0A8B2NZI2"/>